<evidence type="ECO:0000313" key="3">
    <source>
        <dbReference type="Proteomes" id="UP001420932"/>
    </source>
</evidence>
<feature type="compositionally biased region" description="Gly residues" evidence="1">
    <location>
        <begin position="1"/>
        <end position="10"/>
    </location>
</feature>
<accession>A0AAP0PF26</accession>
<comment type="caution">
    <text evidence="2">The sequence shown here is derived from an EMBL/GenBank/DDBJ whole genome shotgun (WGS) entry which is preliminary data.</text>
</comment>
<reference evidence="2 3" key="1">
    <citation type="submission" date="2024-01" db="EMBL/GenBank/DDBJ databases">
        <title>Genome assemblies of Stephania.</title>
        <authorList>
            <person name="Yang L."/>
        </authorList>
    </citation>
    <scope>NUCLEOTIDE SEQUENCE [LARGE SCALE GENOMIC DNA]</scope>
    <source>
        <strain evidence="2">YNDBR</strain>
        <tissue evidence="2">Leaf</tissue>
    </source>
</reference>
<dbReference type="Proteomes" id="UP001420932">
    <property type="component" value="Unassembled WGS sequence"/>
</dbReference>
<proteinExistence type="predicted"/>
<evidence type="ECO:0000256" key="1">
    <source>
        <dbReference type="SAM" id="MobiDB-lite"/>
    </source>
</evidence>
<keyword evidence="3" id="KW-1185">Reference proteome</keyword>
<evidence type="ECO:0000313" key="2">
    <source>
        <dbReference type="EMBL" id="KAK9142778.1"/>
    </source>
</evidence>
<sequence length="65" mass="6992">MGGSTSGGGSHNERESQEQSEMYAPFLSGPLDGSLLKSFKDHVVLAIWSNEDCLILKCINHGAQI</sequence>
<feature type="region of interest" description="Disordered" evidence="1">
    <location>
        <begin position="1"/>
        <end position="25"/>
    </location>
</feature>
<organism evidence="2 3">
    <name type="scientific">Stephania yunnanensis</name>
    <dbReference type="NCBI Taxonomy" id="152371"/>
    <lineage>
        <taxon>Eukaryota</taxon>
        <taxon>Viridiplantae</taxon>
        <taxon>Streptophyta</taxon>
        <taxon>Embryophyta</taxon>
        <taxon>Tracheophyta</taxon>
        <taxon>Spermatophyta</taxon>
        <taxon>Magnoliopsida</taxon>
        <taxon>Ranunculales</taxon>
        <taxon>Menispermaceae</taxon>
        <taxon>Menispermoideae</taxon>
        <taxon>Cissampelideae</taxon>
        <taxon>Stephania</taxon>
    </lineage>
</organism>
<gene>
    <name evidence="2" type="ORF">Syun_012178</name>
</gene>
<dbReference type="AlphaFoldDB" id="A0AAP0PF26"/>
<protein>
    <submittedName>
        <fullName evidence="2">Uncharacterized protein</fullName>
    </submittedName>
</protein>
<name>A0AAP0PF26_9MAGN</name>
<dbReference type="EMBL" id="JBBNAF010000005">
    <property type="protein sequence ID" value="KAK9142778.1"/>
    <property type="molecule type" value="Genomic_DNA"/>
</dbReference>